<evidence type="ECO:0000313" key="1">
    <source>
        <dbReference type="EMBL" id="EAR20722.1"/>
    </source>
</evidence>
<dbReference type="STRING" id="314278.NB231_12566"/>
<name>A4BU48_9GAMM</name>
<dbReference type="AlphaFoldDB" id="A4BU48"/>
<gene>
    <name evidence="1" type="ORF">NB231_12566</name>
</gene>
<dbReference type="Proteomes" id="UP000003374">
    <property type="component" value="Unassembled WGS sequence"/>
</dbReference>
<protein>
    <submittedName>
        <fullName evidence="1">Uncharacterized protein</fullName>
    </submittedName>
</protein>
<evidence type="ECO:0000313" key="2">
    <source>
        <dbReference type="Proteomes" id="UP000003374"/>
    </source>
</evidence>
<dbReference type="OrthoDB" id="5795054at2"/>
<proteinExistence type="predicted"/>
<comment type="caution">
    <text evidence="1">The sequence shown here is derived from an EMBL/GenBank/DDBJ whole genome shotgun (WGS) entry which is preliminary data.</text>
</comment>
<keyword evidence="2" id="KW-1185">Reference proteome</keyword>
<accession>A4BU48</accession>
<sequence length="159" mass="17964">MGSTMAMYAWEGKKFQDVAEITVKRDPQRFRHGCATASADGTEIIQWFRSVAELTQYLTRMEPRRWGMKMGDLIAVKPRLVDVLTPVDVIGYNDKAQAAYNACVHPYFRIVWWGTFDELLEAEDTWPAALLASAKAGALTGEERTARLISYLQARSATR</sequence>
<dbReference type="HOGENOM" id="CLU_142893_0_0_6"/>
<reference evidence="1 2" key="1">
    <citation type="submission" date="2006-02" db="EMBL/GenBank/DDBJ databases">
        <authorList>
            <person name="Waterbury J."/>
            <person name="Ferriera S."/>
            <person name="Johnson J."/>
            <person name="Kravitz S."/>
            <person name="Halpern A."/>
            <person name="Remington K."/>
            <person name="Beeson K."/>
            <person name="Tran B."/>
            <person name="Rogers Y.-H."/>
            <person name="Friedman R."/>
            <person name="Venter J.C."/>
        </authorList>
    </citation>
    <scope>NUCLEOTIDE SEQUENCE [LARGE SCALE GENOMIC DNA]</scope>
    <source>
        <strain evidence="1 2">Nb-231</strain>
    </source>
</reference>
<organism evidence="1 2">
    <name type="scientific">Nitrococcus mobilis Nb-231</name>
    <dbReference type="NCBI Taxonomy" id="314278"/>
    <lineage>
        <taxon>Bacteria</taxon>
        <taxon>Pseudomonadati</taxon>
        <taxon>Pseudomonadota</taxon>
        <taxon>Gammaproteobacteria</taxon>
        <taxon>Chromatiales</taxon>
        <taxon>Ectothiorhodospiraceae</taxon>
        <taxon>Nitrococcus</taxon>
    </lineage>
</organism>
<dbReference type="EMBL" id="AAOF01000017">
    <property type="protein sequence ID" value="EAR20722.1"/>
    <property type="molecule type" value="Genomic_DNA"/>
</dbReference>